<evidence type="ECO:0000313" key="5">
    <source>
        <dbReference type="Proteomes" id="UP000033640"/>
    </source>
</evidence>
<comment type="caution">
    <text evidence="4">The sequence shown here is derived from an EMBL/GenBank/DDBJ whole genome shotgun (WGS) entry which is preliminary data.</text>
</comment>
<dbReference type="GO" id="GO:0035447">
    <property type="term" value="F:mycothiol synthase activity"/>
    <property type="evidence" value="ECO:0007669"/>
    <property type="project" value="UniProtKB-EC"/>
</dbReference>
<dbReference type="PATRIC" id="fig|82380.11.peg.487"/>
<keyword evidence="1 4" id="KW-0808">Transferase</keyword>
<evidence type="ECO:0000313" key="4">
    <source>
        <dbReference type="EMBL" id="KJL31604.1"/>
    </source>
</evidence>
<dbReference type="PANTHER" id="PTHR43877">
    <property type="entry name" value="AMINOALKYLPHOSPHONATE N-ACETYLTRANSFERASE-RELATED-RELATED"/>
    <property type="match status" value="1"/>
</dbReference>
<evidence type="ECO:0000256" key="1">
    <source>
        <dbReference type="ARBA" id="ARBA00022679"/>
    </source>
</evidence>
<keyword evidence="2 4" id="KW-0012">Acyltransferase</keyword>
<protein>
    <submittedName>
        <fullName evidence="4">Mycothiol acetyltransferase</fullName>
        <ecNumber evidence="4">2.3.1.189</ecNumber>
    </submittedName>
</protein>
<accession>A0A0F0LFY9</accession>
<dbReference type="InterPro" id="IPR050832">
    <property type="entry name" value="Bact_Acetyltransf"/>
</dbReference>
<proteinExistence type="predicted"/>
<dbReference type="Gene3D" id="3.40.630.30">
    <property type="match status" value="1"/>
</dbReference>
<organism evidence="4 5">
    <name type="scientific">Microbacterium oxydans</name>
    <dbReference type="NCBI Taxonomy" id="82380"/>
    <lineage>
        <taxon>Bacteria</taxon>
        <taxon>Bacillati</taxon>
        <taxon>Actinomycetota</taxon>
        <taxon>Actinomycetes</taxon>
        <taxon>Micrococcales</taxon>
        <taxon>Microbacteriaceae</taxon>
        <taxon>Microbacterium</taxon>
    </lineage>
</organism>
<reference evidence="4 5" key="1">
    <citation type="submission" date="2015-02" db="EMBL/GenBank/DDBJ databases">
        <title>Draft genome sequences of ten Microbacterium spp. with emphasis on heavy metal contaminated environments.</title>
        <authorList>
            <person name="Corretto E."/>
        </authorList>
    </citation>
    <scope>NUCLEOTIDE SEQUENCE [LARGE SCALE GENOMIC DNA]</scope>
    <source>
        <strain evidence="4 5">BEL4b</strain>
    </source>
</reference>
<dbReference type="OrthoDB" id="5243635at2"/>
<sequence>MPQLTVREATIADAEAIAGIHVRSWQAAYRGLIDQAFLDALSIADRTAGWRGIFTDPHPLTLGTLVGVRDDTILGWVSFGASRDEEEGGTADGEIYGIYADPLFWSTGVGAALLSAAERRMTDAGHARARLWVLDGNDRADGFYARHGWAADGATKVEERPGLTLAEHRRMKLLAP</sequence>
<dbReference type="AlphaFoldDB" id="A0A0F0LFY9"/>
<dbReference type="EMBL" id="JYIW01000016">
    <property type="protein sequence ID" value="KJL31604.1"/>
    <property type="molecule type" value="Genomic_DNA"/>
</dbReference>
<dbReference type="SUPFAM" id="SSF55729">
    <property type="entry name" value="Acyl-CoA N-acyltransferases (Nat)"/>
    <property type="match status" value="1"/>
</dbReference>
<dbReference type="InterPro" id="IPR016181">
    <property type="entry name" value="Acyl_CoA_acyltransferase"/>
</dbReference>
<evidence type="ECO:0000256" key="2">
    <source>
        <dbReference type="ARBA" id="ARBA00023315"/>
    </source>
</evidence>
<dbReference type="CDD" id="cd04301">
    <property type="entry name" value="NAT_SF"/>
    <property type="match status" value="1"/>
</dbReference>
<dbReference type="Pfam" id="PF00583">
    <property type="entry name" value="Acetyltransf_1"/>
    <property type="match status" value="1"/>
</dbReference>
<dbReference type="Proteomes" id="UP000033640">
    <property type="component" value="Unassembled WGS sequence"/>
</dbReference>
<gene>
    <name evidence="4" type="primary">mshD_1</name>
    <name evidence="4" type="ORF">RS83_00469</name>
</gene>
<dbReference type="RefSeq" id="WP_045277908.1">
    <property type="nucleotide sequence ID" value="NZ_CAKKLT010000026.1"/>
</dbReference>
<feature type="domain" description="N-acetyltransferase" evidence="3">
    <location>
        <begin position="4"/>
        <end position="176"/>
    </location>
</feature>
<evidence type="ECO:0000259" key="3">
    <source>
        <dbReference type="PROSITE" id="PS51186"/>
    </source>
</evidence>
<dbReference type="EC" id="2.3.1.189" evidence="4"/>
<dbReference type="InterPro" id="IPR000182">
    <property type="entry name" value="GNAT_dom"/>
</dbReference>
<dbReference type="PROSITE" id="PS51186">
    <property type="entry name" value="GNAT"/>
    <property type="match status" value="1"/>
</dbReference>
<name>A0A0F0LFY9_9MICO</name>